<dbReference type="SUPFAM" id="SSF82607">
    <property type="entry name" value="YbaB-like"/>
    <property type="match status" value="1"/>
</dbReference>
<gene>
    <name evidence="2" type="ORF">GCM10017774_41990</name>
</gene>
<dbReference type="InterPro" id="IPR036894">
    <property type="entry name" value="YbaB-like_sf"/>
</dbReference>
<name>A0ABQ3MQM2_9PSEU</name>
<dbReference type="Pfam" id="PF02575">
    <property type="entry name" value="YbaB_DNA_bd"/>
    <property type="match status" value="1"/>
</dbReference>
<dbReference type="Proteomes" id="UP000605568">
    <property type="component" value="Unassembled WGS sequence"/>
</dbReference>
<evidence type="ECO:0000313" key="3">
    <source>
        <dbReference type="Proteomes" id="UP000605568"/>
    </source>
</evidence>
<dbReference type="InterPro" id="IPR004401">
    <property type="entry name" value="YbaB/EbfC"/>
</dbReference>
<dbReference type="Gene3D" id="3.30.1310.10">
    <property type="entry name" value="Nucleoid-associated protein YbaB-like domain"/>
    <property type="match status" value="1"/>
</dbReference>
<protein>
    <recommendedName>
        <fullName evidence="4">YbaB/EbfC DNA-binding family protein</fullName>
    </recommendedName>
</protein>
<accession>A0ABQ3MQM2</accession>
<organism evidence="2 3">
    <name type="scientific">Lentzea cavernae</name>
    <dbReference type="NCBI Taxonomy" id="2020703"/>
    <lineage>
        <taxon>Bacteria</taxon>
        <taxon>Bacillati</taxon>
        <taxon>Actinomycetota</taxon>
        <taxon>Actinomycetes</taxon>
        <taxon>Pseudonocardiales</taxon>
        <taxon>Pseudonocardiaceae</taxon>
        <taxon>Lentzea</taxon>
    </lineage>
</organism>
<evidence type="ECO:0000256" key="1">
    <source>
        <dbReference type="SAM" id="MobiDB-lite"/>
    </source>
</evidence>
<evidence type="ECO:0008006" key="4">
    <source>
        <dbReference type="Google" id="ProtNLM"/>
    </source>
</evidence>
<proteinExistence type="predicted"/>
<feature type="region of interest" description="Disordered" evidence="1">
    <location>
        <begin position="124"/>
        <end position="146"/>
    </location>
</feature>
<reference evidence="3" key="1">
    <citation type="journal article" date="2019" name="Int. J. Syst. Evol. Microbiol.">
        <title>The Global Catalogue of Microorganisms (GCM) 10K type strain sequencing project: providing services to taxonomists for standard genome sequencing and annotation.</title>
        <authorList>
            <consortium name="The Broad Institute Genomics Platform"/>
            <consortium name="The Broad Institute Genome Sequencing Center for Infectious Disease"/>
            <person name="Wu L."/>
            <person name="Ma J."/>
        </authorList>
    </citation>
    <scope>NUCLEOTIDE SEQUENCE [LARGE SCALE GENOMIC DNA]</scope>
    <source>
        <strain evidence="3">CGMCC 4.7367</strain>
    </source>
</reference>
<evidence type="ECO:0000313" key="2">
    <source>
        <dbReference type="EMBL" id="GHH43804.1"/>
    </source>
</evidence>
<feature type="compositionally biased region" description="Acidic residues" evidence="1">
    <location>
        <begin position="127"/>
        <end position="146"/>
    </location>
</feature>
<sequence>MNPLAPVDGRESVGIDPDQWMRDMQAKADDLAAKSAQLREDMACASATVMSDDHAVRVMIAPTGALQDIQLTEHAARLSPDRLRASIMEAVGRGQRAASEKMIEAFAPLGAGTESMDLVMSYLPPAVEEEGEEAQYDRSEEDDRPW</sequence>
<comment type="caution">
    <text evidence="2">The sequence shown here is derived from an EMBL/GenBank/DDBJ whole genome shotgun (WGS) entry which is preliminary data.</text>
</comment>
<dbReference type="EMBL" id="BNAR01000006">
    <property type="protein sequence ID" value="GHH43804.1"/>
    <property type="molecule type" value="Genomic_DNA"/>
</dbReference>
<keyword evidence="3" id="KW-1185">Reference proteome</keyword>